<dbReference type="Gene3D" id="3.40.50.880">
    <property type="match status" value="1"/>
</dbReference>
<gene>
    <name evidence="2" type="ORF">BSR29_05145</name>
</gene>
<dbReference type="GO" id="GO:0005829">
    <property type="term" value="C:cytosol"/>
    <property type="evidence" value="ECO:0007669"/>
    <property type="project" value="TreeGrafter"/>
</dbReference>
<sequence>MSEILILRPDPEVDGGQVPGWIRTFAADKGPVDWELREVSLSAEGVPAFSDQVRGVVVLGGTMSAHSGDQNPWVADLAEFLRQAVAAEVPVLAICLGAQIAAEAFGGQCACPAEGQGEEGMVKYILRPGAKDDRWLGPALRSGSAKLAMRQAPRVPVSHDDAVVELPEGATLLAASEKCPNHTWRLGSLLAFQHHPEVTAQKLATWVAKTAFKAGKQAPQVAAIRQKALQEAQGFAQFNEDFGLALVGAFLSDC</sequence>
<dbReference type="SUPFAM" id="SSF52317">
    <property type="entry name" value="Class I glutamine amidotransferase-like"/>
    <property type="match status" value="1"/>
</dbReference>
<evidence type="ECO:0000259" key="1">
    <source>
        <dbReference type="Pfam" id="PF00117"/>
    </source>
</evidence>
<dbReference type="RefSeq" id="WP_073709237.1">
    <property type="nucleotide sequence ID" value="NZ_MQSV01000003.1"/>
</dbReference>
<evidence type="ECO:0000313" key="2">
    <source>
        <dbReference type="EMBL" id="OKL47877.1"/>
    </source>
</evidence>
<protein>
    <recommendedName>
        <fullName evidence="1">Glutamine amidotransferase domain-containing protein</fullName>
    </recommendedName>
</protein>
<dbReference type="PANTHER" id="PTHR42695:SF5">
    <property type="entry name" value="GLUTAMINE AMIDOTRANSFERASE YLR126C-RELATED"/>
    <property type="match status" value="1"/>
</dbReference>
<dbReference type="InterPro" id="IPR017926">
    <property type="entry name" value="GATASE"/>
</dbReference>
<evidence type="ECO:0000313" key="3">
    <source>
        <dbReference type="Proteomes" id="UP000186785"/>
    </source>
</evidence>
<keyword evidence="3" id="KW-1185">Reference proteome</keyword>
<dbReference type="InterPro" id="IPR044992">
    <property type="entry name" value="ChyE-like"/>
</dbReference>
<comment type="caution">
    <text evidence="2">The sequence shown here is derived from an EMBL/GenBank/DDBJ whole genome shotgun (WGS) entry which is preliminary data.</text>
</comment>
<dbReference type="EMBL" id="MQSV01000003">
    <property type="protein sequence ID" value="OKL47877.1"/>
    <property type="molecule type" value="Genomic_DNA"/>
</dbReference>
<dbReference type="PANTHER" id="PTHR42695">
    <property type="entry name" value="GLUTAMINE AMIDOTRANSFERASE YLR126C-RELATED"/>
    <property type="match status" value="1"/>
</dbReference>
<name>A0A1Q5PLI4_9ACTO</name>
<dbReference type="OrthoDB" id="5196541at2"/>
<dbReference type="Pfam" id="PF00117">
    <property type="entry name" value="GATase"/>
    <property type="match status" value="1"/>
</dbReference>
<dbReference type="CDD" id="cd01741">
    <property type="entry name" value="GATase1_1"/>
    <property type="match status" value="1"/>
</dbReference>
<dbReference type="PROSITE" id="PS51273">
    <property type="entry name" value="GATASE_TYPE_1"/>
    <property type="match status" value="1"/>
</dbReference>
<proteinExistence type="predicted"/>
<dbReference type="STRING" id="1921764.BSR28_06535"/>
<organism evidence="2 3">
    <name type="scientific">Boudabousia liubingyangii</name>
    <dbReference type="NCBI Taxonomy" id="1921764"/>
    <lineage>
        <taxon>Bacteria</taxon>
        <taxon>Bacillati</taxon>
        <taxon>Actinomycetota</taxon>
        <taxon>Actinomycetes</taxon>
        <taxon>Actinomycetales</taxon>
        <taxon>Actinomycetaceae</taxon>
        <taxon>Boudabousia</taxon>
    </lineage>
</organism>
<dbReference type="AlphaFoldDB" id="A0A1Q5PLI4"/>
<accession>A0A1Q5PLI4</accession>
<dbReference type="Proteomes" id="UP000186785">
    <property type="component" value="Unassembled WGS sequence"/>
</dbReference>
<reference evidence="2 3" key="1">
    <citation type="submission" date="2016-11" db="EMBL/GenBank/DDBJ databases">
        <title>Actinomyces gypaetusis sp. nov. isolated from the vulture Gypaetus barbatus in Qinghai Tibet Plateau China.</title>
        <authorList>
            <person name="Meng X."/>
        </authorList>
    </citation>
    <scope>NUCLEOTIDE SEQUENCE [LARGE SCALE GENOMIC DNA]</scope>
    <source>
        <strain evidence="2 3">VUL4_2</strain>
    </source>
</reference>
<dbReference type="InterPro" id="IPR029062">
    <property type="entry name" value="Class_I_gatase-like"/>
</dbReference>
<feature type="domain" description="Glutamine amidotransferase" evidence="1">
    <location>
        <begin position="51"/>
        <end position="203"/>
    </location>
</feature>